<evidence type="ECO:0000259" key="1">
    <source>
        <dbReference type="Pfam" id="PF04909"/>
    </source>
</evidence>
<comment type="caution">
    <text evidence="2">The sequence shown here is derived from an EMBL/GenBank/DDBJ whole genome shotgun (WGS) entry which is preliminary data.</text>
</comment>
<proteinExistence type="predicted"/>
<sequence length="279" mass="30499">MSIFDEDKIDCHNHILDPLHFPYAADVAYRPAGQEIGSQVQHAAVMEAYGMRRALIVGPNSGYGEDNRCLLAALAASRGAFKGIAVVPNHTPTERLLELKGQGVVGIAFNPSLQGLAYYADAKDLMRRLADLDMLVQVQVHEDQMVELAPVLLDSGAQILIDHCGRPDPARGLGQAGFQAVLALARSGRATVKLSGLQKFSTGGWPFASALPYVDALIEAYGLDQCVWASDWPFLKASERLDVGPLLRWIEKLLPDVADRRRLFWDTPCRVLGFDPATH</sequence>
<gene>
    <name evidence="2" type="ORF">DIC66_08885</name>
</gene>
<dbReference type="OrthoDB" id="9787654at2"/>
<dbReference type="GO" id="GO:0016787">
    <property type="term" value="F:hydrolase activity"/>
    <property type="evidence" value="ECO:0007669"/>
    <property type="project" value="UniProtKB-KW"/>
</dbReference>
<dbReference type="Proteomes" id="UP000260665">
    <property type="component" value="Unassembled WGS sequence"/>
</dbReference>
<dbReference type="AlphaFoldDB" id="A0A3E1RD84"/>
<keyword evidence="2" id="KW-0378">Hydrolase</keyword>
<dbReference type="EMBL" id="QFZK01000004">
    <property type="protein sequence ID" value="RFO97243.1"/>
    <property type="molecule type" value="Genomic_DNA"/>
</dbReference>
<keyword evidence="3" id="KW-1185">Reference proteome</keyword>
<dbReference type="PANTHER" id="PTHR35563:SF2">
    <property type="entry name" value="BARREL METAL-DEPENDENT HYDROLASE, PUTATIVE (AFU_ORTHOLOGUE AFUA_1G16240)-RELATED"/>
    <property type="match status" value="1"/>
</dbReference>
<dbReference type="InterPro" id="IPR006680">
    <property type="entry name" value="Amidohydro-rel"/>
</dbReference>
<dbReference type="InterPro" id="IPR052358">
    <property type="entry name" value="Aro_Compnd_Degr_Hydrolases"/>
</dbReference>
<evidence type="ECO:0000313" key="2">
    <source>
        <dbReference type="EMBL" id="RFO97243.1"/>
    </source>
</evidence>
<accession>A0A3E1RD84</accession>
<dbReference type="Pfam" id="PF04909">
    <property type="entry name" value="Amidohydro_2"/>
    <property type="match status" value="1"/>
</dbReference>
<dbReference type="PANTHER" id="PTHR35563">
    <property type="entry name" value="BARREL METAL-DEPENDENT HYDROLASE, PUTATIVE (AFU_ORTHOLOGUE AFUA_1G16240)-RELATED"/>
    <property type="match status" value="1"/>
</dbReference>
<reference evidence="2 3" key="1">
    <citation type="submission" date="2018-05" db="EMBL/GenBank/DDBJ databases">
        <title>Rhodoferax soyangensis sp.nov., isolated from an oligotrophic freshwater lake.</title>
        <authorList>
            <person name="Park M."/>
        </authorList>
    </citation>
    <scope>NUCLEOTIDE SEQUENCE [LARGE SCALE GENOMIC DNA]</scope>
    <source>
        <strain evidence="2 3">IMCC26218</strain>
    </source>
</reference>
<dbReference type="RefSeq" id="WP_117176236.1">
    <property type="nucleotide sequence ID" value="NZ_QFZK01000004.1"/>
</dbReference>
<evidence type="ECO:0000313" key="3">
    <source>
        <dbReference type="Proteomes" id="UP000260665"/>
    </source>
</evidence>
<name>A0A3E1RD84_9BURK</name>
<dbReference type="Gene3D" id="3.20.20.140">
    <property type="entry name" value="Metal-dependent hydrolases"/>
    <property type="match status" value="1"/>
</dbReference>
<dbReference type="InterPro" id="IPR032466">
    <property type="entry name" value="Metal_Hydrolase"/>
</dbReference>
<feature type="domain" description="Amidohydrolase-related" evidence="1">
    <location>
        <begin position="9"/>
        <end position="274"/>
    </location>
</feature>
<organism evidence="2 3">
    <name type="scientific">Rhodoferax lacus</name>
    <dbReference type="NCBI Taxonomy" id="2184758"/>
    <lineage>
        <taxon>Bacteria</taxon>
        <taxon>Pseudomonadati</taxon>
        <taxon>Pseudomonadota</taxon>
        <taxon>Betaproteobacteria</taxon>
        <taxon>Burkholderiales</taxon>
        <taxon>Comamonadaceae</taxon>
        <taxon>Rhodoferax</taxon>
    </lineage>
</organism>
<dbReference type="SUPFAM" id="SSF51556">
    <property type="entry name" value="Metallo-dependent hydrolases"/>
    <property type="match status" value="1"/>
</dbReference>
<protein>
    <submittedName>
        <fullName evidence="2">2-pyrone-4,6-dicarboxylate hydrolase</fullName>
    </submittedName>
</protein>